<dbReference type="Proteomes" id="UP001200537">
    <property type="component" value="Unassembled WGS sequence"/>
</dbReference>
<dbReference type="RefSeq" id="WP_024059411.1">
    <property type="nucleotide sequence ID" value="NZ_JAGZVZ010000004.1"/>
</dbReference>
<name>A0AAJ1BAS2_9ACTO</name>
<dbReference type="GO" id="GO:0003700">
    <property type="term" value="F:DNA-binding transcription factor activity"/>
    <property type="evidence" value="ECO:0007669"/>
    <property type="project" value="TreeGrafter"/>
</dbReference>
<evidence type="ECO:0000256" key="1">
    <source>
        <dbReference type="ARBA" id="ARBA00023125"/>
    </source>
</evidence>
<dbReference type="SUPFAM" id="SSF46689">
    <property type="entry name" value="Homeodomain-like"/>
    <property type="match status" value="1"/>
</dbReference>
<keyword evidence="1 2" id="KW-0238">DNA-binding</keyword>
<evidence type="ECO:0000259" key="3">
    <source>
        <dbReference type="PROSITE" id="PS50977"/>
    </source>
</evidence>
<comment type="caution">
    <text evidence="4">The sequence shown here is derived from an EMBL/GenBank/DDBJ whole genome shotgun (WGS) entry which is preliminary data.</text>
</comment>
<dbReference type="Pfam" id="PF00440">
    <property type="entry name" value="TetR_N"/>
    <property type="match status" value="1"/>
</dbReference>
<feature type="DNA-binding region" description="H-T-H motif" evidence="2">
    <location>
        <begin position="36"/>
        <end position="55"/>
    </location>
</feature>
<reference evidence="4" key="1">
    <citation type="submission" date="2022-01" db="EMBL/GenBank/DDBJ databases">
        <title>Collection of gut derived symbiotic bacterial strains cultured from healthy donors.</title>
        <authorList>
            <person name="Lin H."/>
            <person name="Kohout C."/>
            <person name="Waligurski E."/>
            <person name="Pamer E.G."/>
        </authorList>
    </citation>
    <scope>NUCLEOTIDE SEQUENCE</scope>
    <source>
        <strain evidence="4">DFI.7.46</strain>
    </source>
</reference>
<dbReference type="InterPro" id="IPR050109">
    <property type="entry name" value="HTH-type_TetR-like_transc_reg"/>
</dbReference>
<gene>
    <name evidence="4" type="ORF">L0M99_01515</name>
</gene>
<evidence type="ECO:0000256" key="2">
    <source>
        <dbReference type="PROSITE-ProRule" id="PRU00335"/>
    </source>
</evidence>
<sequence length="210" mass="23642">MTPKPQIGRPRDTLADGKILRAALTVYGQSGWAGFNLTQVAKEAGVGKSTMYNRFRNRETLLISAFEHLVSEHVPTGDTVQDLLLDEIEYRLDLYFGQSSQAVRRIFVEMASSDQPVIAKIHSITYDQPISQLRSKLWKFKQAGIIPGDQSITRLLDAVEGSVLMRAFCLDPANIDCFKTEFREYAESVVSDQLSLHSDLHSDHNRRLVS</sequence>
<dbReference type="PANTHER" id="PTHR30055">
    <property type="entry name" value="HTH-TYPE TRANSCRIPTIONAL REGULATOR RUTR"/>
    <property type="match status" value="1"/>
</dbReference>
<dbReference type="PANTHER" id="PTHR30055:SF148">
    <property type="entry name" value="TETR-FAMILY TRANSCRIPTIONAL REGULATOR"/>
    <property type="match status" value="1"/>
</dbReference>
<evidence type="ECO:0000313" key="4">
    <source>
        <dbReference type="EMBL" id="MCG4617176.1"/>
    </source>
</evidence>
<dbReference type="Gene3D" id="1.10.357.10">
    <property type="entry name" value="Tetracycline Repressor, domain 2"/>
    <property type="match status" value="1"/>
</dbReference>
<dbReference type="InterPro" id="IPR009057">
    <property type="entry name" value="Homeodomain-like_sf"/>
</dbReference>
<dbReference type="PRINTS" id="PR00455">
    <property type="entry name" value="HTHTETR"/>
</dbReference>
<proteinExistence type="predicted"/>
<dbReference type="EMBL" id="JAKNHJ010000002">
    <property type="protein sequence ID" value="MCG4617176.1"/>
    <property type="molecule type" value="Genomic_DNA"/>
</dbReference>
<evidence type="ECO:0000313" key="5">
    <source>
        <dbReference type="Proteomes" id="UP001200537"/>
    </source>
</evidence>
<dbReference type="InterPro" id="IPR001647">
    <property type="entry name" value="HTH_TetR"/>
</dbReference>
<dbReference type="PROSITE" id="PS50977">
    <property type="entry name" value="HTH_TETR_2"/>
    <property type="match status" value="1"/>
</dbReference>
<protein>
    <submittedName>
        <fullName evidence="4">TetR/AcrR family transcriptional regulator</fullName>
    </submittedName>
</protein>
<accession>A0AAJ1BAS2</accession>
<dbReference type="AlphaFoldDB" id="A0AAJ1BAS2"/>
<organism evidence="4 5">
    <name type="scientific">Varibaculum cambriense</name>
    <dbReference type="NCBI Taxonomy" id="184870"/>
    <lineage>
        <taxon>Bacteria</taxon>
        <taxon>Bacillati</taxon>
        <taxon>Actinomycetota</taxon>
        <taxon>Actinomycetes</taxon>
        <taxon>Actinomycetales</taxon>
        <taxon>Actinomycetaceae</taxon>
        <taxon>Varibaculum</taxon>
    </lineage>
</organism>
<dbReference type="GO" id="GO:0000976">
    <property type="term" value="F:transcription cis-regulatory region binding"/>
    <property type="evidence" value="ECO:0007669"/>
    <property type="project" value="TreeGrafter"/>
</dbReference>
<feature type="domain" description="HTH tetR-type" evidence="3">
    <location>
        <begin position="13"/>
        <end position="73"/>
    </location>
</feature>